<accession>A0AC60QRX0</accession>
<evidence type="ECO:0000313" key="2">
    <source>
        <dbReference type="Proteomes" id="UP000805193"/>
    </source>
</evidence>
<sequence length="904" mass="102927">VFVIPHSHNDPGWLKTFEGYFLSNTAHILNNMVDFLTKNRDFSFLWAEVCFFSRWWRSLQNRPHLRDAVRRLVHRGQLEMVTGGWVMTDEAAAHYFAMVDQLVEGHQWLRTNLGVVPRNGWSIDPFGHGATMPYILQASGIRSTFVQRTHYAWKQFLAARRQLEFLWQPPFPTSSQRVLSRRNNSSGVLCHMAPFELYSIKHTCGPDPEVCLKFDFRRMAGEYTESRASIVNPNNVAELAKELLGQYGRIGSLFPHNVALVPLGDDFRFDRDAEWIQQHKNYRRLFDYINTNSKKLHANVRFGTLQDYFQEVHRRMEKMVSSAAVRGSSLVPTLEGDFHPYGDVYAEGTPSYWTGYYTTRPYLKHFCRELEHWLRAAEIIYSLARSYLHQTHMKELAERMDAEYVFLVQSRDSLGLFMHHDAITGTSKEGVMTDYGSRMFNGMKEAMGVIAHAAQFLLLLENPQPTFEGGYNAPHSMISYLFPDIDRQSFEVLPSKVPLTVPGVIGRKVVLYNSHAQHVQEVVRVHVKTLVTKVTSPSNSDIPFQINPVWDDAAMMSTDVFEVVFIAELQPLSLTAYTLYSDVGARNRPAKTRVSLFVADAWAGSDAESIFAFESPASETIELETPYLKALFSHQTGLLTSIRLTESGIENQLNLTFSAYRSLEFHSGAYLFQPDASNPFINVTGRFPIVRVIRGPVASEVMVAYPQIVVHTFRVYHVNGALGGGLEMITLFDLQRHEEMNVELFMKLDTNINSDRTFFTDASGFQMMRRVTNVELPIEANYYPITSAAYLEDKTSRMTLVVSHAHGAASIQPGSLEVMLDRKLRYDDSRGLGEGVMDNRKTVARFWLTLEERRSQPGSTKTAELPNLSLLAHTLSAKMLYPPIILATEGNQNKELKAQLKFPQ</sequence>
<dbReference type="Proteomes" id="UP000805193">
    <property type="component" value="Unassembled WGS sequence"/>
</dbReference>
<gene>
    <name evidence="1" type="ORF">HPB47_016054</name>
</gene>
<dbReference type="EMBL" id="JABSTQ010004768">
    <property type="protein sequence ID" value="KAG0441096.1"/>
    <property type="molecule type" value="Genomic_DNA"/>
</dbReference>
<proteinExistence type="predicted"/>
<comment type="caution">
    <text evidence="1">The sequence shown here is derived from an EMBL/GenBank/DDBJ whole genome shotgun (WGS) entry which is preliminary data.</text>
</comment>
<name>A0AC60QRX0_IXOPE</name>
<evidence type="ECO:0000313" key="1">
    <source>
        <dbReference type="EMBL" id="KAG0441096.1"/>
    </source>
</evidence>
<organism evidence="1 2">
    <name type="scientific">Ixodes persulcatus</name>
    <name type="common">Taiga tick</name>
    <dbReference type="NCBI Taxonomy" id="34615"/>
    <lineage>
        <taxon>Eukaryota</taxon>
        <taxon>Metazoa</taxon>
        <taxon>Ecdysozoa</taxon>
        <taxon>Arthropoda</taxon>
        <taxon>Chelicerata</taxon>
        <taxon>Arachnida</taxon>
        <taxon>Acari</taxon>
        <taxon>Parasitiformes</taxon>
        <taxon>Ixodida</taxon>
        <taxon>Ixodoidea</taxon>
        <taxon>Ixodidae</taxon>
        <taxon>Ixodinae</taxon>
        <taxon>Ixodes</taxon>
    </lineage>
</organism>
<protein>
    <submittedName>
        <fullName evidence="1">Uncharacterized protein</fullName>
    </submittedName>
</protein>
<feature type="non-terminal residue" evidence="1">
    <location>
        <position position="1"/>
    </location>
</feature>
<reference evidence="1 2" key="1">
    <citation type="journal article" date="2020" name="Cell">
        <title>Large-Scale Comparative Analyses of Tick Genomes Elucidate Their Genetic Diversity and Vector Capacities.</title>
        <authorList>
            <consortium name="Tick Genome and Microbiome Consortium (TIGMIC)"/>
            <person name="Jia N."/>
            <person name="Wang J."/>
            <person name="Shi W."/>
            <person name="Du L."/>
            <person name="Sun Y."/>
            <person name="Zhan W."/>
            <person name="Jiang J.F."/>
            <person name="Wang Q."/>
            <person name="Zhang B."/>
            <person name="Ji P."/>
            <person name="Bell-Sakyi L."/>
            <person name="Cui X.M."/>
            <person name="Yuan T.T."/>
            <person name="Jiang B.G."/>
            <person name="Yang W.F."/>
            <person name="Lam T.T."/>
            <person name="Chang Q.C."/>
            <person name="Ding S.J."/>
            <person name="Wang X.J."/>
            <person name="Zhu J.G."/>
            <person name="Ruan X.D."/>
            <person name="Zhao L."/>
            <person name="Wei J.T."/>
            <person name="Ye R.Z."/>
            <person name="Que T.C."/>
            <person name="Du C.H."/>
            <person name="Zhou Y.H."/>
            <person name="Cheng J.X."/>
            <person name="Dai P.F."/>
            <person name="Guo W.B."/>
            <person name="Han X.H."/>
            <person name="Huang E.J."/>
            <person name="Li L.F."/>
            <person name="Wei W."/>
            <person name="Gao Y.C."/>
            <person name="Liu J.Z."/>
            <person name="Shao H.Z."/>
            <person name="Wang X."/>
            <person name="Wang C.C."/>
            <person name="Yang T.C."/>
            <person name="Huo Q.B."/>
            <person name="Li W."/>
            <person name="Chen H.Y."/>
            <person name="Chen S.E."/>
            <person name="Zhou L.G."/>
            <person name="Ni X.B."/>
            <person name="Tian J.H."/>
            <person name="Sheng Y."/>
            <person name="Liu T."/>
            <person name="Pan Y.S."/>
            <person name="Xia L.Y."/>
            <person name="Li J."/>
            <person name="Zhao F."/>
            <person name="Cao W.C."/>
        </authorList>
    </citation>
    <scope>NUCLEOTIDE SEQUENCE [LARGE SCALE GENOMIC DNA]</scope>
    <source>
        <strain evidence="1">Iper-2018</strain>
    </source>
</reference>
<keyword evidence="2" id="KW-1185">Reference proteome</keyword>